<organism evidence="1 2">
    <name type="scientific">Mycobacterium ulcerans subsp. shinshuense</name>
    <dbReference type="NCBI Taxonomy" id="1124626"/>
    <lineage>
        <taxon>Bacteria</taxon>
        <taxon>Bacillati</taxon>
        <taxon>Actinomycetota</taxon>
        <taxon>Actinomycetes</taxon>
        <taxon>Mycobacteriales</taxon>
        <taxon>Mycobacteriaceae</taxon>
        <taxon>Mycobacterium</taxon>
        <taxon>Mycobacterium ulcerans group</taxon>
    </lineage>
</organism>
<evidence type="ECO:0000313" key="2">
    <source>
        <dbReference type="Proteomes" id="UP000218067"/>
    </source>
</evidence>
<dbReference type="AlphaFoldDB" id="A0A1B4Y2K7"/>
<name>A0A1B4Y2K7_MYCUL</name>
<gene>
    <name evidence="1" type="ORF">SHTP_2129</name>
</gene>
<dbReference type="Proteomes" id="UP000218067">
    <property type="component" value="Chromosome"/>
</dbReference>
<accession>A0A1B4Y2K7</accession>
<proteinExistence type="predicted"/>
<dbReference type="EMBL" id="AP017624">
    <property type="protein sequence ID" value="BAV41297.1"/>
    <property type="molecule type" value="Genomic_DNA"/>
</dbReference>
<reference evidence="1 2" key="1">
    <citation type="submission" date="2016-08" db="EMBL/GenBank/DDBJ databases">
        <title>Complete genome sequence of Mycobacterium shinshuense, a subspecies of M. ulcerans.</title>
        <authorList>
            <person name="Yoshida M."/>
            <person name="Ogura Y."/>
            <person name="Hayashi T."/>
            <person name="Hoshino Y."/>
        </authorList>
    </citation>
    <scope>NUCLEOTIDE SEQUENCE [LARGE SCALE GENOMIC DNA]</scope>
    <source>
        <strain evidence="2">ATCC 33728</strain>
    </source>
</reference>
<protein>
    <recommendedName>
        <fullName evidence="3">RNA-binding protein</fullName>
    </recommendedName>
</protein>
<sequence>MGSESNEALAKEISMSPWKRPSATAAIAALAFTALPQVLAVMAPSGAAQADVCVNAGRRVSVSGCANIADAIAPYVPPPAEYAPLPEDYPPPPPPPPNVNVCANVGRRISVSGCV</sequence>
<evidence type="ECO:0008006" key="3">
    <source>
        <dbReference type="Google" id="ProtNLM"/>
    </source>
</evidence>
<evidence type="ECO:0000313" key="1">
    <source>
        <dbReference type="EMBL" id="BAV41297.1"/>
    </source>
</evidence>